<reference evidence="2" key="1">
    <citation type="journal article" date="2009" name="Science">
        <title>The B73 maize genome: complexity, diversity, and dynamics.</title>
        <authorList>
            <person name="Schnable P.S."/>
            <person name="Ware D."/>
            <person name="Fulton R.S."/>
            <person name="Stein J.C."/>
            <person name="Wei F."/>
            <person name="Pasternak S."/>
            <person name="Liang C."/>
            <person name="Zhang J."/>
            <person name="Fulton L."/>
            <person name="Graves T.A."/>
            <person name="Minx P."/>
            <person name="Reily A.D."/>
            <person name="Courtney L."/>
            <person name="Kruchowski S.S."/>
            <person name="Tomlinson C."/>
            <person name="Strong C."/>
            <person name="Delehaunty K."/>
            <person name="Fronick C."/>
            <person name="Courtney B."/>
            <person name="Rock S.M."/>
            <person name="Belter E."/>
            <person name="Du F."/>
            <person name="Kim K."/>
            <person name="Abbott R.M."/>
            <person name="Cotton M."/>
            <person name="Levy A."/>
            <person name="Marchetto P."/>
            <person name="Ochoa K."/>
            <person name="Jackson S.M."/>
            <person name="Gillam B."/>
            <person name="Chen W."/>
            <person name="Yan L."/>
            <person name="Higginbotham J."/>
            <person name="Cardenas M."/>
            <person name="Waligorski J."/>
            <person name="Applebaum E."/>
            <person name="Phelps L."/>
            <person name="Falcone J."/>
            <person name="Kanchi K."/>
            <person name="Thane T."/>
            <person name="Scimone A."/>
            <person name="Thane N."/>
            <person name="Henke J."/>
            <person name="Wang T."/>
            <person name="Ruppert J."/>
            <person name="Shah N."/>
            <person name="Rotter K."/>
            <person name="Hodges J."/>
            <person name="Ingenthron E."/>
            <person name="Cordes M."/>
            <person name="Kohlberg S."/>
            <person name="Sgro J."/>
            <person name="Delgado B."/>
            <person name="Mead K."/>
            <person name="Chinwalla A."/>
            <person name="Leonard S."/>
            <person name="Crouse K."/>
            <person name="Collura K."/>
            <person name="Kudrna D."/>
            <person name="Currie J."/>
            <person name="He R."/>
            <person name="Angelova A."/>
            <person name="Rajasekar S."/>
            <person name="Mueller T."/>
            <person name="Lomeli R."/>
            <person name="Scara G."/>
            <person name="Ko A."/>
            <person name="Delaney K."/>
            <person name="Wissotski M."/>
            <person name="Lopez G."/>
            <person name="Campos D."/>
            <person name="Braidotti M."/>
            <person name="Ashley E."/>
            <person name="Golser W."/>
            <person name="Kim H."/>
            <person name="Lee S."/>
            <person name="Lin J."/>
            <person name="Dujmic Z."/>
            <person name="Kim W."/>
            <person name="Talag J."/>
            <person name="Zuccolo A."/>
            <person name="Fan C."/>
            <person name="Sebastian A."/>
            <person name="Kramer M."/>
            <person name="Spiegel L."/>
            <person name="Nascimento L."/>
            <person name="Zutavern T."/>
            <person name="Miller B."/>
            <person name="Ambroise C."/>
            <person name="Muller S."/>
            <person name="Spooner W."/>
            <person name="Narechania A."/>
            <person name="Ren L."/>
            <person name="Wei S."/>
            <person name="Kumari S."/>
            <person name="Faga B."/>
            <person name="Levy M.J."/>
            <person name="McMahan L."/>
            <person name="Van Buren P."/>
            <person name="Vaughn M.W."/>
            <person name="Ying K."/>
            <person name="Yeh C.-T."/>
            <person name="Emrich S.J."/>
            <person name="Jia Y."/>
            <person name="Kalyanaraman A."/>
            <person name="Hsia A.-P."/>
            <person name="Barbazuk W.B."/>
            <person name="Baucom R.S."/>
            <person name="Brutnell T.P."/>
            <person name="Carpita N.C."/>
            <person name="Chaparro C."/>
            <person name="Chia J.-M."/>
            <person name="Deragon J.-M."/>
            <person name="Estill J.C."/>
            <person name="Fu Y."/>
            <person name="Jeddeloh J.A."/>
            <person name="Han Y."/>
            <person name="Lee H."/>
            <person name="Li P."/>
            <person name="Lisch D.R."/>
            <person name="Liu S."/>
            <person name="Liu Z."/>
            <person name="Nagel D.H."/>
            <person name="McCann M.C."/>
            <person name="SanMiguel P."/>
            <person name="Myers A.M."/>
            <person name="Nettleton D."/>
            <person name="Nguyen J."/>
            <person name="Penning B.W."/>
            <person name="Ponnala L."/>
            <person name="Schneider K.L."/>
            <person name="Schwartz D.C."/>
            <person name="Sharma A."/>
            <person name="Soderlund C."/>
            <person name="Springer N.M."/>
            <person name="Sun Q."/>
            <person name="Wang H."/>
            <person name="Waterman M."/>
            <person name="Westerman R."/>
            <person name="Wolfgruber T.K."/>
            <person name="Yang L."/>
            <person name="Yu Y."/>
            <person name="Zhang L."/>
            <person name="Zhou S."/>
            <person name="Zhu Q."/>
            <person name="Bennetzen J.L."/>
            <person name="Dawe R.K."/>
            <person name="Jiang J."/>
            <person name="Jiang N."/>
            <person name="Presting G.G."/>
            <person name="Wessler S.R."/>
            <person name="Aluru S."/>
            <person name="Martienssen R.A."/>
            <person name="Clifton S.W."/>
            <person name="McCombie W.R."/>
            <person name="Wing R.A."/>
            <person name="Wilson R.K."/>
        </authorList>
    </citation>
    <scope>NUCLEOTIDE SEQUENCE [LARGE SCALE GENOMIC DNA]</scope>
    <source>
        <strain evidence="2">cv. B73</strain>
    </source>
</reference>
<dbReference type="Gramene" id="Zm00001eb208600_T001">
    <property type="protein sequence ID" value="Zm00001eb208600_P001"/>
    <property type="gene ID" value="Zm00001eb208600"/>
</dbReference>
<keyword evidence="2" id="KW-1185">Reference proteome</keyword>
<dbReference type="InParanoid" id="A0A804P4W0"/>
<reference evidence="1" key="3">
    <citation type="submission" date="2021-05" db="UniProtKB">
        <authorList>
            <consortium name="EnsemblPlants"/>
        </authorList>
    </citation>
    <scope>IDENTIFICATION</scope>
    <source>
        <strain evidence="1">cv. B73</strain>
    </source>
</reference>
<sequence>MMRPLRCGHGAWTIFFFGGRSDAMRACGPGASSVATWVGVGWPALQAPATRPRQAIRRGRGHRLQTSVQRRAATSARLAVADAGQVAAAEVDPVPAHAPLASGNQDRRRNLISVVNINRDYYNRSPPPPVTINLAATLLGAAVPACPELGHRSDLKCSTGVTGHDAHRSLSLADYGRLELDC</sequence>
<reference evidence="1" key="2">
    <citation type="submission" date="2019-07" db="EMBL/GenBank/DDBJ databases">
        <authorList>
            <person name="Seetharam A."/>
            <person name="Woodhouse M."/>
            <person name="Cannon E."/>
        </authorList>
    </citation>
    <scope>NUCLEOTIDE SEQUENCE [LARGE SCALE GENOMIC DNA]</scope>
    <source>
        <strain evidence="1">cv. B73</strain>
    </source>
</reference>
<organism evidence="1 2">
    <name type="scientific">Zea mays</name>
    <name type="common">Maize</name>
    <dbReference type="NCBI Taxonomy" id="4577"/>
    <lineage>
        <taxon>Eukaryota</taxon>
        <taxon>Viridiplantae</taxon>
        <taxon>Streptophyta</taxon>
        <taxon>Embryophyta</taxon>
        <taxon>Tracheophyta</taxon>
        <taxon>Spermatophyta</taxon>
        <taxon>Magnoliopsida</taxon>
        <taxon>Liliopsida</taxon>
        <taxon>Poales</taxon>
        <taxon>Poaceae</taxon>
        <taxon>PACMAD clade</taxon>
        <taxon>Panicoideae</taxon>
        <taxon>Andropogonodae</taxon>
        <taxon>Andropogoneae</taxon>
        <taxon>Tripsacinae</taxon>
        <taxon>Zea</taxon>
    </lineage>
</organism>
<dbReference type="EnsemblPlants" id="Zm00001eb208600_T001">
    <property type="protein sequence ID" value="Zm00001eb208600_P001"/>
    <property type="gene ID" value="Zm00001eb208600"/>
</dbReference>
<evidence type="ECO:0000313" key="1">
    <source>
        <dbReference type="EnsemblPlants" id="Zm00001eb208600_P001"/>
    </source>
</evidence>
<dbReference type="AlphaFoldDB" id="A0A804P4W0"/>
<proteinExistence type="predicted"/>
<dbReference type="Proteomes" id="UP000007305">
    <property type="component" value="Chromosome 4"/>
</dbReference>
<protein>
    <submittedName>
        <fullName evidence="1">Uncharacterized protein</fullName>
    </submittedName>
</protein>
<evidence type="ECO:0000313" key="2">
    <source>
        <dbReference type="Proteomes" id="UP000007305"/>
    </source>
</evidence>
<name>A0A804P4W0_MAIZE</name>
<accession>A0A804P4W0</accession>